<feature type="transmembrane region" description="Helical" evidence="1">
    <location>
        <begin position="224"/>
        <end position="242"/>
    </location>
</feature>
<gene>
    <name evidence="2" type="ORF">PX52LOC_00223</name>
</gene>
<feature type="transmembrane region" description="Helical" evidence="1">
    <location>
        <begin position="106"/>
        <end position="127"/>
    </location>
</feature>
<dbReference type="Pfam" id="PF12679">
    <property type="entry name" value="ABC2_membrane_2"/>
    <property type="match status" value="1"/>
</dbReference>
<feature type="transmembrane region" description="Helical" evidence="1">
    <location>
        <begin position="41"/>
        <end position="63"/>
    </location>
</feature>
<keyword evidence="3" id="KW-1185">Reference proteome</keyword>
<feature type="transmembrane region" description="Helical" evidence="1">
    <location>
        <begin position="192"/>
        <end position="217"/>
    </location>
</feature>
<reference evidence="3" key="1">
    <citation type="submission" date="2019-08" db="EMBL/GenBank/DDBJ databases">
        <title>Limnoglobus roseus gen. nov., sp. nov., a novel freshwater planctomycete with a giant genome from the family Gemmataceae.</title>
        <authorList>
            <person name="Kulichevskaya I.S."/>
            <person name="Naumoff D.G."/>
            <person name="Miroshnikov K."/>
            <person name="Ivanova A."/>
            <person name="Philippov D.A."/>
            <person name="Hakobyan A."/>
            <person name="Rijpstra I.C."/>
            <person name="Sinninghe Damste J.S."/>
            <person name="Liesack W."/>
            <person name="Dedysh S.N."/>
        </authorList>
    </citation>
    <scope>NUCLEOTIDE SEQUENCE [LARGE SCALE GENOMIC DNA]</scope>
    <source>
        <strain evidence="3">PX52</strain>
    </source>
</reference>
<dbReference type="KEGG" id="lrs:PX52LOC_00223"/>
<dbReference type="EMBL" id="CP042425">
    <property type="protein sequence ID" value="QEL13369.1"/>
    <property type="molecule type" value="Genomic_DNA"/>
</dbReference>
<dbReference type="GO" id="GO:0140359">
    <property type="term" value="F:ABC-type transporter activity"/>
    <property type="evidence" value="ECO:0007669"/>
    <property type="project" value="InterPro"/>
</dbReference>
<dbReference type="GO" id="GO:0005886">
    <property type="term" value="C:plasma membrane"/>
    <property type="evidence" value="ECO:0007669"/>
    <property type="project" value="UniProtKB-SubCell"/>
</dbReference>
<feature type="transmembrane region" description="Helical" evidence="1">
    <location>
        <begin position="282"/>
        <end position="300"/>
    </location>
</feature>
<keyword evidence="1" id="KW-1133">Transmembrane helix</keyword>
<feature type="transmembrane region" description="Helical" evidence="1">
    <location>
        <begin position="148"/>
        <end position="172"/>
    </location>
</feature>
<dbReference type="Proteomes" id="UP000324974">
    <property type="component" value="Chromosome"/>
</dbReference>
<accession>A0A5C1A2M1</accession>
<dbReference type="RefSeq" id="WP_149108346.1">
    <property type="nucleotide sequence ID" value="NZ_CP042425.1"/>
</dbReference>
<evidence type="ECO:0000256" key="1">
    <source>
        <dbReference type="SAM" id="Phobius"/>
    </source>
</evidence>
<dbReference type="OrthoDB" id="260022at2"/>
<evidence type="ECO:0000313" key="3">
    <source>
        <dbReference type="Proteomes" id="UP000324974"/>
    </source>
</evidence>
<organism evidence="2 3">
    <name type="scientific">Limnoglobus roseus</name>
    <dbReference type="NCBI Taxonomy" id="2598579"/>
    <lineage>
        <taxon>Bacteria</taxon>
        <taxon>Pseudomonadati</taxon>
        <taxon>Planctomycetota</taxon>
        <taxon>Planctomycetia</taxon>
        <taxon>Gemmatales</taxon>
        <taxon>Gemmataceae</taxon>
        <taxon>Limnoglobus</taxon>
    </lineage>
</organism>
<keyword evidence="1" id="KW-0812">Transmembrane</keyword>
<dbReference type="AlphaFoldDB" id="A0A5C1A2M1"/>
<evidence type="ECO:0000313" key="2">
    <source>
        <dbReference type="EMBL" id="QEL13369.1"/>
    </source>
</evidence>
<name>A0A5C1A2M1_9BACT</name>
<keyword evidence="1" id="KW-0472">Membrane</keyword>
<sequence>MPTVTDNLLRYRPWRGEFRGPTNGSWAMARTSLFLLARRRIFWGLYALALMVFFFFFYGQYLIVWIQQQTAQQTVQFGGIPVKVSELTKFLDRLNLNGSAHTFANFIWFQGYIVMIVLALAGAVLVGNDFAHGSLPFYLSKPIGRRHYLLGKFLAIGLFLNLVTTVPAFALYLQAGLLYDWQSYYFDHLRELLGIVGYGAALTLTLGLLLIATAVWVRKTVPLIMVWTGLFVLTRLLASMLVEGANLDVRWRLIDLWNDLYLVGLWCLGAPWESARGPQPQFWEAAAACGAVIVGCMLYLRRRIQAVEIIS</sequence>
<protein>
    <submittedName>
        <fullName evidence="2">ABC transporter permease</fullName>
    </submittedName>
</protein>
<proteinExistence type="predicted"/>